<keyword evidence="3" id="KW-1185">Reference proteome</keyword>
<evidence type="ECO:0000313" key="3">
    <source>
        <dbReference type="Proteomes" id="UP001642540"/>
    </source>
</evidence>
<organism evidence="2 3">
    <name type="scientific">Orchesella dallaii</name>
    <dbReference type="NCBI Taxonomy" id="48710"/>
    <lineage>
        <taxon>Eukaryota</taxon>
        <taxon>Metazoa</taxon>
        <taxon>Ecdysozoa</taxon>
        <taxon>Arthropoda</taxon>
        <taxon>Hexapoda</taxon>
        <taxon>Collembola</taxon>
        <taxon>Entomobryomorpha</taxon>
        <taxon>Entomobryoidea</taxon>
        <taxon>Orchesellidae</taxon>
        <taxon>Orchesellinae</taxon>
        <taxon>Orchesella</taxon>
    </lineage>
</organism>
<gene>
    <name evidence="2" type="ORF">ODALV1_LOCUS9690</name>
</gene>
<dbReference type="Proteomes" id="UP001642540">
    <property type="component" value="Unassembled WGS sequence"/>
</dbReference>
<reference evidence="2 3" key="1">
    <citation type="submission" date="2024-08" db="EMBL/GenBank/DDBJ databases">
        <authorList>
            <person name="Cucini C."/>
            <person name="Frati F."/>
        </authorList>
    </citation>
    <scope>NUCLEOTIDE SEQUENCE [LARGE SCALE GENOMIC DNA]</scope>
</reference>
<dbReference type="EMBL" id="CAXLJM020000029">
    <property type="protein sequence ID" value="CAL8097617.1"/>
    <property type="molecule type" value="Genomic_DNA"/>
</dbReference>
<sequence length="487" mass="56075">MECLNTLKRGTPLRSPTTTPVLPPEIWKHIFQFVGPDDLLSVVLTCPEWDELLDGTKTTMLLPQVIPSLMEYIDRNTILKLRMITNSTKRAVDETLQSFYDSDDEGPSNINFEETSSQQHLRKVADGISNRYSFFYPEFGYFLAQLFSSLPVLSSEVNPFLIRHITYVNYICDFSSRNICCMHRSLLRFCHHLLSLKCTVMGDPRILSYDRIVDQWGLVPNLKRLAITYEGMITSQTLNPDLPQGLVVCNFPTLSQLVRLTIEFRIENVGLSKFVVSLVRHYSPQLTSFTCHATLLALPDFTVDMLNTKFLNIKKFHLVVEAPEHRHVVTALEKLSNVSWSLESLRIQVHFGDDINAQLILSTINNFRSSLAYLELDCNKVPDEPNVNESNIYEEELYGHMSNLKTLVTLSSNMKLDFFKEFLQKNCQNLKQIHFKTVNVLFTQRGRWALEHIRSLEKVVFWNGGVGPLDRRSKYTMHRVRDNGLNG</sequence>
<evidence type="ECO:0000313" key="2">
    <source>
        <dbReference type="EMBL" id="CAL8097617.1"/>
    </source>
</evidence>
<accession>A0ABP1QDA9</accession>
<comment type="caution">
    <text evidence="2">The sequence shown here is derived from an EMBL/GenBank/DDBJ whole genome shotgun (WGS) entry which is preliminary data.</text>
</comment>
<dbReference type="SUPFAM" id="SSF81383">
    <property type="entry name" value="F-box domain"/>
    <property type="match status" value="1"/>
</dbReference>
<dbReference type="CDD" id="cd09917">
    <property type="entry name" value="F-box_SF"/>
    <property type="match status" value="1"/>
</dbReference>
<dbReference type="PROSITE" id="PS50181">
    <property type="entry name" value="FBOX"/>
    <property type="match status" value="1"/>
</dbReference>
<name>A0ABP1QDA9_9HEXA</name>
<dbReference type="InterPro" id="IPR001810">
    <property type="entry name" value="F-box_dom"/>
</dbReference>
<protein>
    <recommendedName>
        <fullName evidence="1">F-box domain-containing protein</fullName>
    </recommendedName>
</protein>
<dbReference type="InterPro" id="IPR036047">
    <property type="entry name" value="F-box-like_dom_sf"/>
</dbReference>
<dbReference type="Gene3D" id="1.20.1280.50">
    <property type="match status" value="1"/>
</dbReference>
<evidence type="ECO:0000259" key="1">
    <source>
        <dbReference type="PROSITE" id="PS50181"/>
    </source>
</evidence>
<feature type="domain" description="F-box" evidence="1">
    <location>
        <begin position="16"/>
        <end position="65"/>
    </location>
</feature>
<proteinExistence type="predicted"/>
<dbReference type="Pfam" id="PF12937">
    <property type="entry name" value="F-box-like"/>
    <property type="match status" value="1"/>
</dbReference>